<feature type="compositionally biased region" description="Polar residues" evidence="1">
    <location>
        <begin position="139"/>
        <end position="149"/>
    </location>
</feature>
<gene>
    <name evidence="3" type="ORF">ESP70_008145</name>
</gene>
<feature type="signal peptide" evidence="2">
    <location>
        <begin position="1"/>
        <end position="27"/>
    </location>
</feature>
<organism evidence="3 4">
    <name type="scientific">Aeromicrobium ginsengisoli</name>
    <dbReference type="NCBI Taxonomy" id="363867"/>
    <lineage>
        <taxon>Bacteria</taxon>
        <taxon>Bacillati</taxon>
        <taxon>Actinomycetota</taxon>
        <taxon>Actinomycetes</taxon>
        <taxon>Propionibacteriales</taxon>
        <taxon>Nocardioidaceae</taxon>
        <taxon>Aeromicrobium</taxon>
    </lineage>
</organism>
<dbReference type="RefSeq" id="WP_149688805.1">
    <property type="nucleotide sequence ID" value="NZ_SDPQ02000002.1"/>
</dbReference>
<feature type="chain" id="PRO_5024404325" evidence="2">
    <location>
        <begin position="28"/>
        <end position="170"/>
    </location>
</feature>
<evidence type="ECO:0000256" key="2">
    <source>
        <dbReference type="SAM" id="SignalP"/>
    </source>
</evidence>
<evidence type="ECO:0000256" key="1">
    <source>
        <dbReference type="SAM" id="MobiDB-lite"/>
    </source>
</evidence>
<name>A0A5M4FDM7_9ACTN</name>
<dbReference type="AlphaFoldDB" id="A0A5M4FDM7"/>
<keyword evidence="2" id="KW-0732">Signal</keyword>
<proteinExistence type="predicted"/>
<evidence type="ECO:0000313" key="4">
    <source>
        <dbReference type="Proteomes" id="UP000380867"/>
    </source>
</evidence>
<reference evidence="3" key="1">
    <citation type="submission" date="2019-09" db="EMBL/GenBank/DDBJ databases">
        <authorList>
            <person name="Li J."/>
        </authorList>
    </citation>
    <scope>NUCLEOTIDE SEQUENCE [LARGE SCALE GENOMIC DNA]</scope>
    <source>
        <strain evidence="3">JCM 14732</strain>
    </source>
</reference>
<keyword evidence="4" id="KW-1185">Reference proteome</keyword>
<accession>A0A5M4FDM7</accession>
<comment type="caution">
    <text evidence="3">The sequence shown here is derived from an EMBL/GenBank/DDBJ whole genome shotgun (WGS) entry which is preliminary data.</text>
</comment>
<dbReference type="EMBL" id="SDPQ02000002">
    <property type="protein sequence ID" value="KAA1397349.1"/>
    <property type="molecule type" value="Genomic_DNA"/>
</dbReference>
<evidence type="ECO:0000313" key="3">
    <source>
        <dbReference type="EMBL" id="KAA1397349.1"/>
    </source>
</evidence>
<dbReference type="PROSITE" id="PS51318">
    <property type="entry name" value="TAT"/>
    <property type="match status" value="1"/>
</dbReference>
<dbReference type="InterPro" id="IPR006311">
    <property type="entry name" value="TAT_signal"/>
</dbReference>
<feature type="region of interest" description="Disordered" evidence="1">
    <location>
        <begin position="128"/>
        <end position="170"/>
    </location>
</feature>
<dbReference type="Proteomes" id="UP000380867">
    <property type="component" value="Unassembled WGS sequence"/>
</dbReference>
<sequence length="170" mass="17462">MSLSRRTLTVVAVATLTLAGLGVNANAEDAPSAAATVTTGRPVPKQPEPVARGLIVQTTTTTPSDGALAATDDALGSKAEVKDDDKLTGKISTIDFDQTVSSDVAADVAATVAKRADVVWAAPNTLRQHEAASPVCRSMTRTSPSSGTCGTPPRSRRPVATASRHRRSGE</sequence>
<protein>
    <submittedName>
        <fullName evidence="3">Uncharacterized protein</fullName>
    </submittedName>
</protein>